<keyword evidence="3" id="KW-1185">Reference proteome</keyword>
<reference evidence="3" key="2">
    <citation type="journal article" date="2019" name="MicrobiologyOpen">
        <title>High-quality draft genome sequence of Gaiella occulta isolated from a 150 meter deep mineral water borehole and comparison with the genome sequences of other deep-branching lineages of the phylum Actinobacteria.</title>
        <authorList>
            <person name="Severino R."/>
            <person name="Froufe H.J.C."/>
            <person name="Barroso C."/>
            <person name="Albuquerque L."/>
            <person name="Lobo-da-Cunha A."/>
            <person name="da Costa M.S."/>
            <person name="Egas C."/>
        </authorList>
    </citation>
    <scope>NUCLEOTIDE SEQUENCE [LARGE SCALE GENOMIC DNA]</scope>
    <source>
        <strain evidence="3">F2-233</strain>
    </source>
</reference>
<dbReference type="Pfam" id="PF13860">
    <property type="entry name" value="FlgD_ig"/>
    <property type="match status" value="1"/>
</dbReference>
<sequence>MTQSFVVNSTIGFLATAPKKLFLPPAGRDLRIGWRQTREARVVVTVETPAGEIVRTLARRRYAPGAPGVTWNGLDRDRKAVKGGKYVVRVVARNGLGTIQLTRDVRVQRIVGPKKRLTR</sequence>
<protein>
    <recommendedName>
        <fullName evidence="1">FlgD/Vpr Ig-like domain-containing protein</fullName>
    </recommendedName>
</protein>
<dbReference type="Gene3D" id="2.60.40.4070">
    <property type="match status" value="1"/>
</dbReference>
<name>A0A7M2YWV6_9ACTN</name>
<dbReference type="InterPro" id="IPR025965">
    <property type="entry name" value="FlgD/Vpr_Ig-like"/>
</dbReference>
<dbReference type="RefSeq" id="WP_114796217.1">
    <property type="nucleotide sequence ID" value="NZ_QQZY01000004.1"/>
</dbReference>
<evidence type="ECO:0000313" key="3">
    <source>
        <dbReference type="Proteomes" id="UP000254134"/>
    </source>
</evidence>
<organism evidence="2 3">
    <name type="scientific">Gaiella occulta</name>
    <dbReference type="NCBI Taxonomy" id="1002870"/>
    <lineage>
        <taxon>Bacteria</taxon>
        <taxon>Bacillati</taxon>
        <taxon>Actinomycetota</taxon>
        <taxon>Thermoleophilia</taxon>
        <taxon>Gaiellales</taxon>
        <taxon>Gaiellaceae</taxon>
        <taxon>Gaiella</taxon>
    </lineage>
</organism>
<evidence type="ECO:0000313" key="2">
    <source>
        <dbReference type="EMBL" id="RDI74210.1"/>
    </source>
</evidence>
<evidence type="ECO:0000259" key="1">
    <source>
        <dbReference type="Pfam" id="PF13860"/>
    </source>
</evidence>
<proteinExistence type="predicted"/>
<feature type="domain" description="FlgD/Vpr Ig-like" evidence="1">
    <location>
        <begin position="40"/>
        <end position="95"/>
    </location>
</feature>
<reference evidence="2 3" key="1">
    <citation type="submission" date="2018-07" db="EMBL/GenBank/DDBJ databases">
        <title>High-quality-draft genome sequence of Gaiella occulta.</title>
        <authorList>
            <person name="Severino R."/>
            <person name="Froufe H.J.C."/>
            <person name="Rainey F.A."/>
            <person name="Barroso C."/>
            <person name="Albuquerque L."/>
            <person name="Lobo-Da-Cunha A."/>
            <person name="Da Costa M.S."/>
            <person name="Egas C."/>
        </authorList>
    </citation>
    <scope>NUCLEOTIDE SEQUENCE [LARGE SCALE GENOMIC DNA]</scope>
    <source>
        <strain evidence="2 3">F2-233</strain>
    </source>
</reference>
<comment type="caution">
    <text evidence="2">The sequence shown here is derived from an EMBL/GenBank/DDBJ whole genome shotgun (WGS) entry which is preliminary data.</text>
</comment>
<dbReference type="Proteomes" id="UP000254134">
    <property type="component" value="Unassembled WGS sequence"/>
</dbReference>
<accession>A0A7M2YWV6</accession>
<dbReference type="AlphaFoldDB" id="A0A7M2YWV6"/>
<dbReference type="EMBL" id="QQZY01000004">
    <property type="protein sequence ID" value="RDI74210.1"/>
    <property type="molecule type" value="Genomic_DNA"/>
</dbReference>
<gene>
    <name evidence="2" type="ORF">Gocc_1786</name>
</gene>
<dbReference type="OrthoDB" id="9785233at2"/>